<dbReference type="SMART" id="SM00382">
    <property type="entry name" value="AAA"/>
    <property type="match status" value="2"/>
</dbReference>
<dbReference type="InterPro" id="IPR050107">
    <property type="entry name" value="ABC_carbohydrate_import_ATPase"/>
</dbReference>
<evidence type="ECO:0000256" key="8">
    <source>
        <dbReference type="ARBA" id="ARBA00022840"/>
    </source>
</evidence>
<dbReference type="GO" id="GO:0005886">
    <property type="term" value="C:plasma membrane"/>
    <property type="evidence" value="ECO:0007669"/>
    <property type="project" value="UniProtKB-SubCell"/>
</dbReference>
<protein>
    <submittedName>
        <fullName evidence="12">ABC-type sugar transport system, ATPase component</fullName>
    </submittedName>
</protein>
<keyword evidence="9" id="KW-1278">Translocase</keyword>
<dbReference type="Gene3D" id="3.40.50.300">
    <property type="entry name" value="P-loop containing nucleotide triphosphate hydrolases"/>
    <property type="match status" value="2"/>
</dbReference>
<keyword evidence="13" id="KW-1185">Reference proteome</keyword>
<evidence type="ECO:0000256" key="10">
    <source>
        <dbReference type="ARBA" id="ARBA00023136"/>
    </source>
</evidence>
<evidence type="ECO:0000259" key="11">
    <source>
        <dbReference type="PROSITE" id="PS50893"/>
    </source>
</evidence>
<evidence type="ECO:0000256" key="7">
    <source>
        <dbReference type="ARBA" id="ARBA00022741"/>
    </source>
</evidence>
<dbReference type="PANTHER" id="PTHR43790:SF9">
    <property type="entry name" value="GALACTOFURANOSE TRANSPORTER ATP-BINDING PROTEIN YTFR"/>
    <property type="match status" value="1"/>
</dbReference>
<dbReference type="FunFam" id="3.40.50.300:FF:000127">
    <property type="entry name" value="Ribose import ATP-binding protein RbsA"/>
    <property type="match status" value="1"/>
</dbReference>
<evidence type="ECO:0000256" key="6">
    <source>
        <dbReference type="ARBA" id="ARBA00022737"/>
    </source>
</evidence>
<dbReference type="EMBL" id="CP003358">
    <property type="protein sequence ID" value="AGB45386.1"/>
    <property type="molecule type" value="Genomic_DNA"/>
</dbReference>
<keyword evidence="4" id="KW-1003">Cell membrane</keyword>
<dbReference type="InterPro" id="IPR003593">
    <property type="entry name" value="AAA+_ATPase"/>
</dbReference>
<evidence type="ECO:0000256" key="3">
    <source>
        <dbReference type="ARBA" id="ARBA00022448"/>
    </source>
</evidence>
<dbReference type="InterPro" id="IPR027417">
    <property type="entry name" value="P-loop_NTPase"/>
</dbReference>
<organism evidence="12 13">
    <name type="scientific">Mesorhizobium australicum (strain HAMBI 3006 / LMG 24608 / WSM2073)</name>
    <dbReference type="NCBI Taxonomy" id="754035"/>
    <lineage>
        <taxon>Bacteria</taxon>
        <taxon>Pseudomonadati</taxon>
        <taxon>Pseudomonadota</taxon>
        <taxon>Alphaproteobacteria</taxon>
        <taxon>Hyphomicrobiales</taxon>
        <taxon>Phyllobacteriaceae</taxon>
        <taxon>Mesorhizobium</taxon>
    </lineage>
</organism>
<dbReference type="Pfam" id="PF00005">
    <property type="entry name" value="ABC_tran"/>
    <property type="match status" value="2"/>
</dbReference>
<dbReference type="Proteomes" id="UP000010998">
    <property type="component" value="Chromosome"/>
</dbReference>
<evidence type="ECO:0000256" key="2">
    <source>
        <dbReference type="ARBA" id="ARBA00005417"/>
    </source>
</evidence>
<evidence type="ECO:0000313" key="12">
    <source>
        <dbReference type="EMBL" id="AGB45386.1"/>
    </source>
</evidence>
<dbReference type="STRING" id="754035.Mesau_03005"/>
<dbReference type="CDD" id="cd03216">
    <property type="entry name" value="ABC_Carb_Monos_I"/>
    <property type="match status" value="1"/>
</dbReference>
<dbReference type="PANTHER" id="PTHR43790">
    <property type="entry name" value="CARBOHYDRATE TRANSPORT ATP-BINDING PROTEIN MG119-RELATED"/>
    <property type="match status" value="1"/>
</dbReference>
<dbReference type="CDD" id="cd03215">
    <property type="entry name" value="ABC_Carb_Monos_II"/>
    <property type="match status" value="1"/>
</dbReference>
<comment type="subcellular location">
    <subcellularLocation>
        <location evidence="1">Cell membrane</location>
        <topology evidence="1">Peripheral membrane protein</topology>
    </subcellularLocation>
</comment>
<dbReference type="PROSITE" id="PS00211">
    <property type="entry name" value="ABC_TRANSPORTER_1"/>
    <property type="match status" value="1"/>
</dbReference>
<evidence type="ECO:0000313" key="13">
    <source>
        <dbReference type="Proteomes" id="UP000010998"/>
    </source>
</evidence>
<evidence type="ECO:0000256" key="4">
    <source>
        <dbReference type="ARBA" id="ARBA00022475"/>
    </source>
</evidence>
<keyword evidence="10" id="KW-0472">Membrane</keyword>
<name>L0KK34_MESAW</name>
<evidence type="ECO:0000256" key="5">
    <source>
        <dbReference type="ARBA" id="ARBA00022597"/>
    </source>
</evidence>
<dbReference type="eggNOG" id="COG1129">
    <property type="taxonomic scope" value="Bacteria"/>
</dbReference>
<dbReference type="HOGENOM" id="CLU_000604_92_2_5"/>
<keyword evidence="6" id="KW-0677">Repeat</keyword>
<keyword evidence="8" id="KW-0067">ATP-binding</keyword>
<dbReference type="GO" id="GO:0005524">
    <property type="term" value="F:ATP binding"/>
    <property type="evidence" value="ECO:0007669"/>
    <property type="project" value="UniProtKB-KW"/>
</dbReference>
<evidence type="ECO:0000256" key="9">
    <source>
        <dbReference type="ARBA" id="ARBA00022967"/>
    </source>
</evidence>
<dbReference type="InterPro" id="IPR003439">
    <property type="entry name" value="ABC_transporter-like_ATP-bd"/>
</dbReference>
<keyword evidence="5 12" id="KW-0762">Sugar transport</keyword>
<dbReference type="InterPro" id="IPR017871">
    <property type="entry name" value="ABC_transporter-like_CS"/>
</dbReference>
<dbReference type="KEGG" id="mam:Mesau_03005"/>
<dbReference type="PROSITE" id="PS50893">
    <property type="entry name" value="ABC_TRANSPORTER_2"/>
    <property type="match status" value="2"/>
</dbReference>
<feature type="domain" description="ABC transporter" evidence="11">
    <location>
        <begin position="284"/>
        <end position="528"/>
    </location>
</feature>
<proteinExistence type="inferred from homology"/>
<comment type="similarity">
    <text evidence="2">Belongs to the ABC transporter superfamily.</text>
</comment>
<dbReference type="SUPFAM" id="SSF52540">
    <property type="entry name" value="P-loop containing nucleoside triphosphate hydrolases"/>
    <property type="match status" value="2"/>
</dbReference>
<reference evidence="13" key="1">
    <citation type="submission" date="2012-02" db="EMBL/GenBank/DDBJ databases">
        <title>Complete sequence of Mesorhizobium australicum WSM2073.</title>
        <authorList>
            <person name="Lucas S."/>
            <person name="Han J."/>
            <person name="Lapidus A."/>
            <person name="Cheng J.-F."/>
            <person name="Goodwin L."/>
            <person name="Pitluck S."/>
            <person name="Peters L."/>
            <person name="Gu W."/>
            <person name="Detter J.C."/>
            <person name="Han C."/>
            <person name="Tapia R."/>
            <person name="Land M."/>
            <person name="Hauser L."/>
            <person name="Kyrpides N."/>
            <person name="Ivanova N."/>
            <person name="Pagani I."/>
            <person name="Reeve W.G."/>
            <person name="Howieson J.G."/>
            <person name="Tiwari R.P."/>
            <person name="O'Hara G.W."/>
            <person name="Atkins C.A."/>
            <person name="Ronson C.W."/>
            <person name="Nandasena K.G."/>
            <person name="Woyke T."/>
        </authorList>
    </citation>
    <scope>NUCLEOTIDE SEQUENCE [LARGE SCALE GENOMIC DNA]</scope>
    <source>
        <strain evidence="13">LMG 24608 / HAMBI 3006 / WSM2073</strain>
    </source>
</reference>
<keyword evidence="3" id="KW-0813">Transport</keyword>
<dbReference type="GO" id="GO:0016887">
    <property type="term" value="F:ATP hydrolysis activity"/>
    <property type="evidence" value="ECO:0007669"/>
    <property type="project" value="InterPro"/>
</dbReference>
<sequence length="541" mass="57739">MFKRSLNRIKEPPLSPSEAASPILLAVEGVTKHFAGVTALSDVSLDVRAGEILGLLGENGAGKSTLLKILSGVMPPSGGRITFDGADYQPASPQEAKRLGIVTIYQELSLIPTLTVAENIFIGRAPIGRLGLVSWRKMEQDSRAIIARVGLTIDPMTPVSALSVAEQQLVEIARALSLKSRLIIMDEPTSALTETEVQRLLSIMDRLRKDHVAIMFVTHRLEEASAICDRMTVLRDGRLAGHLKRQGGPVKLPAIIEKMVGRAASELYARPAQRAAAGDVVLSVRGLRTVRDPEAPHAIVLDGVDIDLKAGEILGVAGLVGSGRTELARAIFGADRIAAGTITLDGKQIAPASPADAIALGIGLVPEDRKHQAIFAALGILPNFSVASLGRFSNGFGFMAEGRERDALSGFRKMLSIRMASAEQAIEGLSGGNQQKVILARWLARDPKVLIVDEPTRGVDVGAKAEVHQILVQLAARGIAVMMISSELPEVLAVSDRIVTMRKGRITGEMPGVEANEERLMELMALDRQDAAAQDAEGQAR</sequence>
<gene>
    <name evidence="12" type="ordered locus">Mesau_03005</name>
</gene>
<keyword evidence="7" id="KW-0547">Nucleotide-binding</keyword>
<dbReference type="AlphaFoldDB" id="L0KK34"/>
<feature type="domain" description="ABC transporter" evidence="11">
    <location>
        <begin position="25"/>
        <end position="261"/>
    </location>
</feature>
<accession>L0KK34</accession>
<evidence type="ECO:0000256" key="1">
    <source>
        <dbReference type="ARBA" id="ARBA00004202"/>
    </source>
</evidence>